<feature type="compositionally biased region" description="Basic and acidic residues" evidence="4">
    <location>
        <begin position="464"/>
        <end position="490"/>
    </location>
</feature>
<dbReference type="AlphaFoldDB" id="A0A150WR98"/>
<dbReference type="InterPro" id="IPR004089">
    <property type="entry name" value="MCPsignal_dom"/>
</dbReference>
<dbReference type="EMBL" id="LUKE01000001">
    <property type="protein sequence ID" value="KYG66837.1"/>
    <property type="molecule type" value="Genomic_DNA"/>
</dbReference>
<evidence type="ECO:0000256" key="1">
    <source>
        <dbReference type="ARBA" id="ARBA00022500"/>
    </source>
</evidence>
<dbReference type="SMART" id="SM00283">
    <property type="entry name" value="MA"/>
    <property type="match status" value="1"/>
</dbReference>
<evidence type="ECO:0000259" key="6">
    <source>
        <dbReference type="PROSITE" id="PS50111"/>
    </source>
</evidence>
<dbReference type="Gene3D" id="1.10.287.950">
    <property type="entry name" value="Methyl-accepting chemotaxis protein"/>
    <property type="match status" value="1"/>
</dbReference>
<dbReference type="PANTHER" id="PTHR43531">
    <property type="entry name" value="PROTEIN ICFG"/>
    <property type="match status" value="1"/>
</dbReference>
<dbReference type="SUPFAM" id="SSF58104">
    <property type="entry name" value="Methyl-accepting chemotaxis protein (MCP) signaling domain"/>
    <property type="match status" value="1"/>
</dbReference>
<organism evidence="7 8">
    <name type="scientific">Bdellovibrio bacteriovorus</name>
    <dbReference type="NCBI Taxonomy" id="959"/>
    <lineage>
        <taxon>Bacteria</taxon>
        <taxon>Pseudomonadati</taxon>
        <taxon>Bdellovibrionota</taxon>
        <taxon>Bdellovibrionia</taxon>
        <taxon>Bdellovibrionales</taxon>
        <taxon>Pseudobdellovibrionaceae</taxon>
        <taxon>Bdellovibrio</taxon>
    </lineage>
</organism>
<dbReference type="InterPro" id="IPR051310">
    <property type="entry name" value="MCP_chemotaxis"/>
</dbReference>
<keyword evidence="3" id="KW-0807">Transducer</keyword>
<name>A0A150WR98_BDEBC</name>
<dbReference type="GO" id="GO:0007165">
    <property type="term" value="P:signal transduction"/>
    <property type="evidence" value="ECO:0007669"/>
    <property type="project" value="UniProtKB-KW"/>
</dbReference>
<dbReference type="CDD" id="cd11386">
    <property type="entry name" value="MCP_signal"/>
    <property type="match status" value="1"/>
</dbReference>
<dbReference type="GO" id="GO:0005886">
    <property type="term" value="C:plasma membrane"/>
    <property type="evidence" value="ECO:0007669"/>
    <property type="project" value="TreeGrafter"/>
</dbReference>
<dbReference type="PANTHER" id="PTHR43531:SF11">
    <property type="entry name" value="METHYL-ACCEPTING CHEMOTAXIS PROTEIN 3"/>
    <property type="match status" value="1"/>
</dbReference>
<keyword evidence="1" id="KW-0145">Chemotaxis</keyword>
<reference evidence="7 8" key="1">
    <citation type="submission" date="2016-03" db="EMBL/GenBank/DDBJ databases">
        <authorList>
            <person name="Ploux O."/>
        </authorList>
    </citation>
    <scope>NUCLEOTIDE SEQUENCE [LARGE SCALE GENOMIC DNA]</scope>
    <source>
        <strain evidence="7 8">R0</strain>
    </source>
</reference>
<evidence type="ECO:0000256" key="3">
    <source>
        <dbReference type="PROSITE-ProRule" id="PRU00284"/>
    </source>
</evidence>
<keyword evidence="5" id="KW-1133">Transmembrane helix</keyword>
<evidence type="ECO:0000313" key="8">
    <source>
        <dbReference type="Proteomes" id="UP000075320"/>
    </source>
</evidence>
<dbReference type="InterPro" id="IPR004090">
    <property type="entry name" value="Chemotax_Me-accpt_rcpt"/>
</dbReference>
<evidence type="ECO:0000256" key="5">
    <source>
        <dbReference type="SAM" id="Phobius"/>
    </source>
</evidence>
<keyword evidence="5" id="KW-0812">Transmembrane</keyword>
<keyword evidence="8" id="KW-1185">Reference proteome</keyword>
<accession>A0A150WR98</accession>
<dbReference type="Pfam" id="PF00015">
    <property type="entry name" value="MCPsignal"/>
    <property type="match status" value="1"/>
</dbReference>
<dbReference type="PRINTS" id="PR00260">
    <property type="entry name" value="CHEMTRNSDUCR"/>
</dbReference>
<dbReference type="RefSeq" id="WP_061834415.1">
    <property type="nucleotide sequence ID" value="NZ_LUKE01000001.1"/>
</dbReference>
<dbReference type="OrthoDB" id="9763018at2"/>
<dbReference type="Proteomes" id="UP000075320">
    <property type="component" value="Unassembled WGS sequence"/>
</dbReference>
<dbReference type="GO" id="GO:0006935">
    <property type="term" value="P:chemotaxis"/>
    <property type="evidence" value="ECO:0007669"/>
    <property type="project" value="UniProtKB-KW"/>
</dbReference>
<feature type="domain" description="Methyl-accepting transducer" evidence="6">
    <location>
        <begin position="226"/>
        <end position="455"/>
    </location>
</feature>
<keyword evidence="5" id="KW-0472">Membrane</keyword>
<evidence type="ECO:0000256" key="2">
    <source>
        <dbReference type="ARBA" id="ARBA00029447"/>
    </source>
</evidence>
<gene>
    <name evidence="7" type="ORF">AZI86_07320</name>
</gene>
<feature type="region of interest" description="Disordered" evidence="4">
    <location>
        <begin position="443"/>
        <end position="490"/>
    </location>
</feature>
<comment type="similarity">
    <text evidence="2">Belongs to the methyl-accepting chemotaxis (MCP) protein family.</text>
</comment>
<dbReference type="InterPro" id="IPR024478">
    <property type="entry name" value="HlyB_4HB_MCP"/>
</dbReference>
<evidence type="ECO:0000313" key="7">
    <source>
        <dbReference type="EMBL" id="KYG66837.1"/>
    </source>
</evidence>
<dbReference type="Pfam" id="PF12729">
    <property type="entry name" value="4HB_MCP_1"/>
    <property type="match status" value="1"/>
</dbReference>
<dbReference type="PROSITE" id="PS50111">
    <property type="entry name" value="CHEMOTAXIS_TRANSDUC_2"/>
    <property type="match status" value="1"/>
</dbReference>
<dbReference type="GO" id="GO:0004888">
    <property type="term" value="F:transmembrane signaling receptor activity"/>
    <property type="evidence" value="ECO:0007669"/>
    <property type="project" value="InterPro"/>
</dbReference>
<proteinExistence type="inferred from homology"/>
<protein>
    <submittedName>
        <fullName evidence="7">Chemotaxis protein</fullName>
    </submittedName>
</protein>
<sequence length="490" mass="52988">MKNLSLKGRFIFVTGLLIAISVATNVLSLERLSYQNKATSTIGEVWLPAVSKAADLNINLANYRKLEFNLLATQSTDERKLIVDEMDSLLGNITIYSKVLEPLLITDDLKKSYENFISAWDEYQAESDKFKAAVEKENTQLAEQILQDSSQKTFEKAYNALKKVTDDSYMAGVAESEKVAKNFKMTLYALLGTSVTLIGLGIFASWWNIRRVQKSLTAVADGLDQSSHTIRTRSNELVESSDVISNNSTSTAASLEEIVASMEELTATVRQNSLNSSEAANISQDAQTAVHQGQEKISELLKVMGEISQSSKKIGEILGIIDDIAFQTNLLALNAAVEAARAGEQGKGFAVVADAVRALAQKSAESAKEIGSLIEAATSKSAMGVKIAGESEGSLKVIVENSSRVTELISNVAQGSQEQSQGIEQVNKALTAIDQSLQSVASSMGNVSSSSEEMRSQSEGLYKMMHDLHQLVGKKENKNKSEESKDSSAA</sequence>
<feature type="transmembrane region" description="Helical" evidence="5">
    <location>
        <begin position="185"/>
        <end position="207"/>
    </location>
</feature>
<comment type="caution">
    <text evidence="7">The sequence shown here is derived from an EMBL/GenBank/DDBJ whole genome shotgun (WGS) entry which is preliminary data.</text>
</comment>
<evidence type="ECO:0000256" key="4">
    <source>
        <dbReference type="SAM" id="MobiDB-lite"/>
    </source>
</evidence>